<reference evidence="1 2" key="1">
    <citation type="submission" date="2020-08" db="EMBL/GenBank/DDBJ databases">
        <title>Genomic Encyclopedia of Type Strains, Phase III (KMG-III): the genomes of soil and plant-associated and newly described type strains.</title>
        <authorList>
            <person name="Whitman W."/>
        </authorList>
    </citation>
    <scope>NUCLEOTIDE SEQUENCE [LARGE SCALE GENOMIC DNA]</scope>
    <source>
        <strain evidence="1 2">CECT 3146</strain>
    </source>
</reference>
<evidence type="ECO:0000313" key="2">
    <source>
        <dbReference type="Proteomes" id="UP000549009"/>
    </source>
</evidence>
<protein>
    <submittedName>
        <fullName evidence="1">Uncharacterized protein</fullName>
    </submittedName>
</protein>
<organism evidence="1 2">
    <name type="scientific">Streptomyces spectabilis</name>
    <dbReference type="NCBI Taxonomy" id="68270"/>
    <lineage>
        <taxon>Bacteria</taxon>
        <taxon>Bacillati</taxon>
        <taxon>Actinomycetota</taxon>
        <taxon>Actinomycetes</taxon>
        <taxon>Kitasatosporales</taxon>
        <taxon>Streptomycetaceae</taxon>
        <taxon>Streptomyces</taxon>
    </lineage>
</organism>
<name>A0A7W8B3P2_STRST</name>
<comment type="caution">
    <text evidence="1">The sequence shown here is derived from an EMBL/GenBank/DDBJ whole genome shotgun (WGS) entry which is preliminary data.</text>
</comment>
<gene>
    <name evidence="1" type="ORF">FHS40_008909</name>
</gene>
<keyword evidence="2" id="KW-1185">Reference proteome</keyword>
<dbReference type="AlphaFoldDB" id="A0A7W8B3P2"/>
<sequence length="160" mass="17863">MIDPNVITEESRRLAGDVSDQRLGLGQLQLEFLTQEHPNLGLDLLDLALRPGESQQPVVGVTDIPKPPVVRVLARHGTTLKLKPPHRLPVAAPLGPLDRELHAPVCRVRTTPFAAILFRQQRLLDELVQPVKVDIRENRRRDSSLRYPVEGVVPSPVLQI</sequence>
<dbReference type="EMBL" id="JACHJD010000038">
    <property type="protein sequence ID" value="MBB5109779.1"/>
    <property type="molecule type" value="Genomic_DNA"/>
</dbReference>
<dbReference type="RefSeq" id="WP_229879930.1">
    <property type="nucleotide sequence ID" value="NZ_BMSQ01000044.1"/>
</dbReference>
<evidence type="ECO:0000313" key="1">
    <source>
        <dbReference type="EMBL" id="MBB5109779.1"/>
    </source>
</evidence>
<proteinExistence type="predicted"/>
<dbReference type="Proteomes" id="UP000549009">
    <property type="component" value="Unassembled WGS sequence"/>
</dbReference>
<accession>A0A7W8B3P2</accession>